<evidence type="ECO:0000313" key="2">
    <source>
        <dbReference type="EMBL" id="GIO26610.1"/>
    </source>
</evidence>
<dbReference type="InterPro" id="IPR020205">
    <property type="entry name" value="Uncharacterised_YwnF_TM"/>
</dbReference>
<evidence type="ECO:0008006" key="4">
    <source>
        <dbReference type="Google" id="ProtNLM"/>
    </source>
</evidence>
<dbReference type="RefSeq" id="WP_212920130.1">
    <property type="nucleotide sequence ID" value="NZ_BORP01000002.1"/>
</dbReference>
<feature type="transmembrane region" description="Helical" evidence="1">
    <location>
        <begin position="34"/>
        <end position="55"/>
    </location>
</feature>
<gene>
    <name evidence="2" type="ORF">J43TS3_12210</name>
</gene>
<protein>
    <recommendedName>
        <fullName evidence="4">YwnF</fullName>
    </recommendedName>
</protein>
<keyword evidence="3" id="KW-1185">Reference proteome</keyword>
<keyword evidence="1" id="KW-1133">Transmembrane helix</keyword>
<evidence type="ECO:0000256" key="1">
    <source>
        <dbReference type="SAM" id="Phobius"/>
    </source>
</evidence>
<dbReference type="AlphaFoldDB" id="A0A919X8S1"/>
<proteinExistence type="predicted"/>
<evidence type="ECO:0000313" key="3">
    <source>
        <dbReference type="Proteomes" id="UP000676917"/>
    </source>
</evidence>
<accession>A0A919X8S1</accession>
<feature type="transmembrane region" description="Helical" evidence="1">
    <location>
        <begin position="61"/>
        <end position="78"/>
    </location>
</feature>
<dbReference type="EMBL" id="BORP01000002">
    <property type="protein sequence ID" value="GIO26610.1"/>
    <property type="molecule type" value="Genomic_DNA"/>
</dbReference>
<comment type="caution">
    <text evidence="2">The sequence shown here is derived from an EMBL/GenBank/DDBJ whole genome shotgun (WGS) entry which is preliminary data.</text>
</comment>
<dbReference type="Proteomes" id="UP000676917">
    <property type="component" value="Unassembled WGS sequence"/>
</dbReference>
<keyword evidence="1" id="KW-0812">Transmembrane</keyword>
<keyword evidence="1" id="KW-0472">Membrane</keyword>
<sequence>MSYLPITDMPSFIKKEVDTLNEAIAPFIKRISKYSFWAFPLIVFSLINLLFMLFIMPDTRTTFSLVIYAVMGAFGFALSREVKLQRKEVIKVSEDFIINRIEKSSALVDSIKDRYIKLVKEQPAFAMNYFIRFLEEENREISH</sequence>
<reference evidence="2" key="1">
    <citation type="submission" date="2021-03" db="EMBL/GenBank/DDBJ databases">
        <title>Antimicrobial resistance genes in bacteria isolated from Japanese honey, and their potential for conferring macrolide and lincosamide resistance in the American foulbrood pathogen Paenibacillus larvae.</title>
        <authorList>
            <person name="Okamoto M."/>
            <person name="Kumagai M."/>
            <person name="Kanamori H."/>
            <person name="Takamatsu D."/>
        </authorList>
    </citation>
    <scope>NUCLEOTIDE SEQUENCE</scope>
    <source>
        <strain evidence="2">J43TS3</strain>
    </source>
</reference>
<name>A0A919X8S1_9BACI</name>
<organism evidence="2 3">
    <name type="scientific">Ornithinibacillus bavariensis</name>
    <dbReference type="NCBI Taxonomy" id="545502"/>
    <lineage>
        <taxon>Bacteria</taxon>
        <taxon>Bacillati</taxon>
        <taxon>Bacillota</taxon>
        <taxon>Bacilli</taxon>
        <taxon>Bacillales</taxon>
        <taxon>Bacillaceae</taxon>
        <taxon>Ornithinibacillus</taxon>
    </lineage>
</organism>
<dbReference type="Pfam" id="PF17370">
    <property type="entry name" value="DUF5392"/>
    <property type="match status" value="1"/>
</dbReference>